<gene>
    <name evidence="2" type="ORF">MNBD_GAMMA03-585</name>
</gene>
<sequence>MLNKGNGRRFHRVDMPVRYFITPSSPIKDREIYATGTNYFPESTLKLIETKKNLILKSVEKIQTQDQFLKDVFMEMIHFFEFFGTCLKSITEGRNPKSNLTYWIQVKERQTGFKQASPLEQTSPKTFGYIKMIEQKYLTHLNFLIQSIESSTASHFFVTGRLPTGFKIDELLVTFQKPALQQVPLVQALLHVTEFMDTYLAVYARINDDNYLKQFPKEWPYEEANVSAGGLAVFMNKGFKLYSKVDVYLYFEADNKLLSFDGTIVGFRTVKDYQERIAINFEFPRGHDQTYLQQEIQKHEIEECMDIPL</sequence>
<dbReference type="GO" id="GO:0035438">
    <property type="term" value="F:cyclic-di-GMP binding"/>
    <property type="evidence" value="ECO:0007669"/>
    <property type="project" value="InterPro"/>
</dbReference>
<protein>
    <recommendedName>
        <fullName evidence="1">PilZ domain-containing protein</fullName>
    </recommendedName>
</protein>
<name>A0A3B0W2T5_9ZZZZ</name>
<dbReference type="AlphaFoldDB" id="A0A3B0W2T5"/>
<dbReference type="Pfam" id="PF07238">
    <property type="entry name" value="PilZ"/>
    <property type="match status" value="1"/>
</dbReference>
<evidence type="ECO:0000259" key="1">
    <source>
        <dbReference type="Pfam" id="PF07238"/>
    </source>
</evidence>
<evidence type="ECO:0000313" key="2">
    <source>
        <dbReference type="EMBL" id="VAW46713.1"/>
    </source>
</evidence>
<accession>A0A3B0W2T5</accession>
<feature type="domain" description="PilZ" evidence="1">
    <location>
        <begin position="217"/>
        <end position="295"/>
    </location>
</feature>
<proteinExistence type="predicted"/>
<reference evidence="2" key="1">
    <citation type="submission" date="2018-06" db="EMBL/GenBank/DDBJ databases">
        <authorList>
            <person name="Zhirakovskaya E."/>
        </authorList>
    </citation>
    <scope>NUCLEOTIDE SEQUENCE</scope>
</reference>
<dbReference type="EMBL" id="UOFC01000112">
    <property type="protein sequence ID" value="VAW46713.1"/>
    <property type="molecule type" value="Genomic_DNA"/>
</dbReference>
<organism evidence="2">
    <name type="scientific">hydrothermal vent metagenome</name>
    <dbReference type="NCBI Taxonomy" id="652676"/>
    <lineage>
        <taxon>unclassified sequences</taxon>
        <taxon>metagenomes</taxon>
        <taxon>ecological metagenomes</taxon>
    </lineage>
</organism>
<dbReference type="InterPro" id="IPR009875">
    <property type="entry name" value="PilZ_domain"/>
</dbReference>